<evidence type="ECO:0000313" key="13">
    <source>
        <dbReference type="Proteomes" id="UP001437256"/>
    </source>
</evidence>
<comment type="similarity">
    <text evidence="4">Belongs to the IWR1/SLC7A6OS family.</text>
</comment>
<feature type="compositionally biased region" description="Pro residues" evidence="10">
    <location>
        <begin position="100"/>
        <end position="109"/>
    </location>
</feature>
<evidence type="ECO:0000256" key="7">
    <source>
        <dbReference type="ARBA" id="ARBA00022490"/>
    </source>
</evidence>
<feature type="compositionally biased region" description="Acidic residues" evidence="10">
    <location>
        <begin position="243"/>
        <end position="259"/>
    </location>
</feature>
<evidence type="ECO:0000256" key="10">
    <source>
        <dbReference type="SAM" id="MobiDB-lite"/>
    </source>
</evidence>
<keyword evidence="6" id="KW-0813">Transport</keyword>
<dbReference type="Proteomes" id="UP001437256">
    <property type="component" value="Unassembled WGS sequence"/>
</dbReference>
<evidence type="ECO:0000256" key="5">
    <source>
        <dbReference type="ARBA" id="ARBA00017036"/>
    </source>
</evidence>
<proteinExistence type="inferred from homology"/>
<dbReference type="InterPro" id="IPR040218">
    <property type="entry name" value="SLC7A6OS"/>
</dbReference>
<dbReference type="InterPro" id="IPR013883">
    <property type="entry name" value="TF_Iwr1_dom"/>
</dbReference>
<keyword evidence="13" id="KW-1185">Reference proteome</keyword>
<organism evidence="12 13">
    <name type="scientific">Marasmius tenuissimus</name>
    <dbReference type="NCBI Taxonomy" id="585030"/>
    <lineage>
        <taxon>Eukaryota</taxon>
        <taxon>Fungi</taxon>
        <taxon>Dikarya</taxon>
        <taxon>Basidiomycota</taxon>
        <taxon>Agaricomycotina</taxon>
        <taxon>Agaricomycetes</taxon>
        <taxon>Agaricomycetidae</taxon>
        <taxon>Agaricales</taxon>
        <taxon>Marasmiineae</taxon>
        <taxon>Marasmiaceae</taxon>
        <taxon>Marasmius</taxon>
    </lineage>
</organism>
<dbReference type="PANTHER" id="PTHR31196:SF2">
    <property type="entry name" value="RNA POLYMERASE II NUCLEAR LOCALIZATION PROTEIN SLC7A6OS-RELATED"/>
    <property type="match status" value="1"/>
</dbReference>
<comment type="caution">
    <text evidence="12">The sequence shown here is derived from an EMBL/GenBank/DDBJ whole genome shotgun (WGS) entry which is preliminary data.</text>
</comment>
<evidence type="ECO:0000313" key="12">
    <source>
        <dbReference type="EMBL" id="KAL0066209.1"/>
    </source>
</evidence>
<evidence type="ECO:0000256" key="2">
    <source>
        <dbReference type="ARBA" id="ARBA00004123"/>
    </source>
</evidence>
<feature type="compositionally biased region" description="Acidic residues" evidence="10">
    <location>
        <begin position="268"/>
        <end position="282"/>
    </location>
</feature>
<keyword evidence="7" id="KW-0963">Cytoplasm</keyword>
<evidence type="ECO:0000256" key="8">
    <source>
        <dbReference type="ARBA" id="ARBA00022927"/>
    </source>
</evidence>
<dbReference type="Pfam" id="PF08574">
    <property type="entry name" value="Iwr1"/>
    <property type="match status" value="1"/>
</dbReference>
<sequence length="301" mass="34193">MSITPSAENPYTILRIKRKRNEEPLDALGKSTHSNGPGEILTKLLMITVIESALPRKRTKGGKGLFQFAQTVEDNVWQDEKQQREIQQKRTTMPASTVIPPTPAKPPPTSDSNRRYTVVEREHSTIQPKWDPSQPPPVLSSKELQARSQSNDFKMYDAVLERSEEPEMDPEMENIMPLLQAYLKSKFSVLSNTPAVPAMTEDESDYVWDIFYHRPGARQDWTQTSTVGTVTGLPPLGNPDTDSGSEDEVEDEADEDSNAEEYYKNDYPDEEDSDSDWNSSDDFDQHSDFYGDDGSDHEWRN</sequence>
<feature type="region of interest" description="Disordered" evidence="10">
    <location>
        <begin position="222"/>
        <end position="301"/>
    </location>
</feature>
<reference evidence="12 13" key="1">
    <citation type="submission" date="2024-05" db="EMBL/GenBank/DDBJ databases">
        <title>A draft genome resource for the thread blight pathogen Marasmius tenuissimus strain MS-2.</title>
        <authorList>
            <person name="Yulfo-Soto G.E."/>
            <person name="Baruah I.K."/>
            <person name="Amoako-Attah I."/>
            <person name="Bukari Y."/>
            <person name="Meinhardt L.W."/>
            <person name="Bailey B.A."/>
            <person name="Cohen S.P."/>
        </authorList>
    </citation>
    <scope>NUCLEOTIDE SEQUENCE [LARGE SCALE GENOMIC DNA]</scope>
    <source>
        <strain evidence="12 13">MS-2</strain>
    </source>
</reference>
<feature type="compositionally biased region" description="Basic and acidic residues" evidence="10">
    <location>
        <begin position="112"/>
        <end position="124"/>
    </location>
</feature>
<comment type="function">
    <text evidence="1">Directs RNA polymerase II nuclear import.</text>
</comment>
<feature type="domain" description="Transcription factor Iwr1" evidence="11">
    <location>
        <begin position="204"/>
        <end position="271"/>
    </location>
</feature>
<dbReference type="EMBL" id="JBBXMP010000038">
    <property type="protein sequence ID" value="KAL0066209.1"/>
    <property type="molecule type" value="Genomic_DNA"/>
</dbReference>
<evidence type="ECO:0000256" key="3">
    <source>
        <dbReference type="ARBA" id="ARBA00004496"/>
    </source>
</evidence>
<evidence type="ECO:0000256" key="6">
    <source>
        <dbReference type="ARBA" id="ARBA00022448"/>
    </source>
</evidence>
<keyword evidence="8" id="KW-0653">Protein transport</keyword>
<evidence type="ECO:0000256" key="1">
    <source>
        <dbReference type="ARBA" id="ARBA00003202"/>
    </source>
</evidence>
<accession>A0ABR2ZYS8</accession>
<feature type="compositionally biased region" description="Basic and acidic residues" evidence="10">
    <location>
        <begin position="283"/>
        <end position="301"/>
    </location>
</feature>
<feature type="compositionally biased region" description="Basic and acidic residues" evidence="10">
    <location>
        <begin position="79"/>
        <end position="88"/>
    </location>
</feature>
<comment type="subcellular location">
    <subcellularLocation>
        <location evidence="3">Cytoplasm</location>
    </subcellularLocation>
    <subcellularLocation>
        <location evidence="2">Nucleus</location>
    </subcellularLocation>
</comment>
<evidence type="ECO:0000259" key="11">
    <source>
        <dbReference type="Pfam" id="PF08574"/>
    </source>
</evidence>
<evidence type="ECO:0000256" key="4">
    <source>
        <dbReference type="ARBA" id="ARBA00010218"/>
    </source>
</evidence>
<protein>
    <recommendedName>
        <fullName evidence="5">Probable RNA polymerase II nuclear localization protein SLC7A6OS</fullName>
    </recommendedName>
</protein>
<dbReference type="PANTHER" id="PTHR31196">
    <property type="entry name" value="RNA POLYMERASE II NUCLEAR LOCALIZATION PROTEIN SLC7A6OS-RELATED"/>
    <property type="match status" value="1"/>
</dbReference>
<feature type="compositionally biased region" description="Polar residues" evidence="10">
    <location>
        <begin position="142"/>
        <end position="152"/>
    </location>
</feature>
<feature type="region of interest" description="Disordered" evidence="10">
    <location>
        <begin position="79"/>
        <end position="153"/>
    </location>
</feature>
<name>A0ABR2ZYS8_9AGAR</name>
<gene>
    <name evidence="12" type="ORF">AAF712_006834</name>
</gene>
<evidence type="ECO:0000256" key="9">
    <source>
        <dbReference type="ARBA" id="ARBA00023242"/>
    </source>
</evidence>
<keyword evidence="9" id="KW-0539">Nucleus</keyword>